<feature type="coiled-coil region" evidence="1">
    <location>
        <begin position="2"/>
        <end position="36"/>
    </location>
</feature>
<feature type="non-terminal residue" evidence="2">
    <location>
        <position position="1"/>
    </location>
</feature>
<gene>
    <name evidence="2" type="ORF">M9458_018113</name>
</gene>
<dbReference type="EMBL" id="JAMKFB020000008">
    <property type="protein sequence ID" value="KAL0186443.1"/>
    <property type="molecule type" value="Genomic_DNA"/>
</dbReference>
<protein>
    <recommendedName>
        <fullName evidence="4">Early endosome antigen 1</fullName>
    </recommendedName>
</protein>
<keyword evidence="3" id="KW-1185">Reference proteome</keyword>
<evidence type="ECO:0000313" key="3">
    <source>
        <dbReference type="Proteomes" id="UP001529510"/>
    </source>
</evidence>
<sequence length="56" mass="6104">ELASSTARVSELQLELSSQQQKAAALQTKLNSALQDSQQRSTHVTTLEAQILGEQH</sequence>
<reference evidence="2 3" key="1">
    <citation type="submission" date="2024-05" db="EMBL/GenBank/DDBJ databases">
        <title>Genome sequencing and assembly of Indian major carp, Cirrhinus mrigala (Hamilton, 1822).</title>
        <authorList>
            <person name="Mohindra V."/>
            <person name="Chowdhury L.M."/>
            <person name="Lal K."/>
            <person name="Jena J.K."/>
        </authorList>
    </citation>
    <scope>NUCLEOTIDE SEQUENCE [LARGE SCALE GENOMIC DNA]</scope>
    <source>
        <strain evidence="2">CM1030</strain>
        <tissue evidence="2">Blood</tissue>
    </source>
</reference>
<evidence type="ECO:0000256" key="1">
    <source>
        <dbReference type="SAM" id="Coils"/>
    </source>
</evidence>
<accession>A0ABD0QJN7</accession>
<keyword evidence="1" id="KW-0175">Coiled coil</keyword>
<comment type="caution">
    <text evidence="2">The sequence shown here is derived from an EMBL/GenBank/DDBJ whole genome shotgun (WGS) entry which is preliminary data.</text>
</comment>
<evidence type="ECO:0000313" key="2">
    <source>
        <dbReference type="EMBL" id="KAL0186443.1"/>
    </source>
</evidence>
<proteinExistence type="predicted"/>
<dbReference type="AlphaFoldDB" id="A0ABD0QJN7"/>
<dbReference type="Proteomes" id="UP001529510">
    <property type="component" value="Unassembled WGS sequence"/>
</dbReference>
<name>A0ABD0QJN7_CIRMR</name>
<evidence type="ECO:0008006" key="4">
    <source>
        <dbReference type="Google" id="ProtNLM"/>
    </source>
</evidence>
<organism evidence="2 3">
    <name type="scientific">Cirrhinus mrigala</name>
    <name type="common">Mrigala</name>
    <dbReference type="NCBI Taxonomy" id="683832"/>
    <lineage>
        <taxon>Eukaryota</taxon>
        <taxon>Metazoa</taxon>
        <taxon>Chordata</taxon>
        <taxon>Craniata</taxon>
        <taxon>Vertebrata</taxon>
        <taxon>Euteleostomi</taxon>
        <taxon>Actinopterygii</taxon>
        <taxon>Neopterygii</taxon>
        <taxon>Teleostei</taxon>
        <taxon>Ostariophysi</taxon>
        <taxon>Cypriniformes</taxon>
        <taxon>Cyprinidae</taxon>
        <taxon>Labeoninae</taxon>
        <taxon>Labeonini</taxon>
        <taxon>Cirrhinus</taxon>
    </lineage>
</organism>